<reference evidence="4" key="2">
    <citation type="journal article" date="2024" name="Antonie Van Leeuwenhoek">
        <title>Roseihalotalea indica gen. nov., sp. nov., a halophilic Bacteroidetes from mesopelagic Southwest Indian Ocean with higher carbohydrate metabolic potential.</title>
        <authorList>
            <person name="Chen B."/>
            <person name="Zhang M."/>
            <person name="Lin D."/>
            <person name="Ye J."/>
            <person name="Tang K."/>
        </authorList>
    </citation>
    <scope>NUCLEOTIDE SEQUENCE</scope>
    <source>
        <strain evidence="4">TK19036</strain>
    </source>
</reference>
<evidence type="ECO:0000259" key="3">
    <source>
        <dbReference type="Pfam" id="PF07940"/>
    </source>
</evidence>
<comment type="subcellular location">
    <subcellularLocation>
        <location evidence="1">Cell envelope</location>
    </subcellularLocation>
</comment>
<evidence type="ECO:0000256" key="2">
    <source>
        <dbReference type="SAM" id="SignalP"/>
    </source>
</evidence>
<sequence>MNLIRTYLLINLLCLSIMARASTEPEPVKLENPMSVQYLKKNLRKSSPRLVLTPAIEKQLKKKLKGDPVVQNMYKAIKLNAEDIQQEQLLDRVMIGRRLLHTSREMLYRMNILGMVYRIDKDPTVLNRINDEVVAVCNFEDWNPSHYLDVAEMAMAVALAVDWTGEDLPPSTVELAKKTLIEKGIKPSYEGNEGWINGTNNWNQVCNGGMIAASIVIAEEDPELAAKTISRALEGLPHALEEYGPDGVYPEGSTYWSYGTSFSVLTASILESAFGTDFGMADYPAFKASADFRVLSTAPSGWYYNYADCGDHRNENGDLVLAWFAAKTGNDMYFEKERFLYDPQEMGELARYAGAGLVWLAQFEEKGQETLPLAWKGEGSNPIVFFRGEENNYYFGGKGGKGSTSHGNMDAGSFILELNGIRWVIDPGNQAYHELEKTGFDLWGRCQDCERWSLLTKNNFGHSTLTVNNQLHNVDGFAPLVDFQEGEQPEATFDLTNAFSGNLDKATRRFVKDSDHSLTIEDQLDLNENTQHITWQLMTTADVELVEGGAILRQDGKQMKLENLSQPELTFSIISLDPPPLQLDRSINHLKRIELRIPAYIFPQGEGTIEMRLTAEN</sequence>
<dbReference type="InterPro" id="IPR008929">
    <property type="entry name" value="Chondroitin_lyas"/>
</dbReference>
<dbReference type="Gene3D" id="1.50.10.100">
    <property type="entry name" value="Chondroitin AC/alginate lyase"/>
    <property type="match status" value="1"/>
</dbReference>
<dbReference type="EMBL" id="CP120682">
    <property type="protein sequence ID" value="WKN37693.1"/>
    <property type="molecule type" value="Genomic_DNA"/>
</dbReference>
<dbReference type="InterPro" id="IPR012480">
    <property type="entry name" value="Hepar_II_III_C"/>
</dbReference>
<reference evidence="4" key="1">
    <citation type="journal article" date="2023" name="Comput. Struct. Biotechnol. J.">
        <title>Discovery of a novel marine Bacteroidetes with a rich repertoire of carbohydrate-active enzymes.</title>
        <authorList>
            <person name="Chen B."/>
            <person name="Liu G."/>
            <person name="Chen Q."/>
            <person name="Wang H."/>
            <person name="Liu L."/>
            <person name="Tang K."/>
        </authorList>
    </citation>
    <scope>NUCLEOTIDE SEQUENCE</scope>
    <source>
        <strain evidence="4">TK19036</strain>
    </source>
</reference>
<dbReference type="PANTHER" id="PTHR38045">
    <property type="entry name" value="CHROMOSOME 1, WHOLE GENOME SHOTGUN SEQUENCE"/>
    <property type="match status" value="1"/>
</dbReference>
<accession>A0AA49GNW7</accession>
<dbReference type="AlphaFoldDB" id="A0AA49GNW7"/>
<protein>
    <submittedName>
        <fullName evidence="4">Heparinase II/III family protein</fullName>
    </submittedName>
</protein>
<feature type="signal peptide" evidence="2">
    <location>
        <begin position="1"/>
        <end position="21"/>
    </location>
</feature>
<dbReference type="GO" id="GO:0016829">
    <property type="term" value="F:lyase activity"/>
    <property type="evidence" value="ECO:0007669"/>
    <property type="project" value="InterPro"/>
</dbReference>
<dbReference type="GO" id="GO:0030313">
    <property type="term" value="C:cell envelope"/>
    <property type="evidence" value="ECO:0007669"/>
    <property type="project" value="UniProtKB-SubCell"/>
</dbReference>
<dbReference type="SUPFAM" id="SSF48230">
    <property type="entry name" value="Chondroitin AC/alginate lyase"/>
    <property type="match status" value="1"/>
</dbReference>
<gene>
    <name evidence="4" type="ORF">K4G66_03095</name>
</gene>
<dbReference type="PANTHER" id="PTHR38045:SF1">
    <property type="entry name" value="HEPARINASE II_III-LIKE PROTEIN"/>
    <property type="match status" value="1"/>
</dbReference>
<feature type="domain" description="Heparinase II/III-like C-terminal" evidence="3">
    <location>
        <begin position="400"/>
        <end position="555"/>
    </location>
</feature>
<keyword evidence="2" id="KW-0732">Signal</keyword>
<feature type="chain" id="PRO_5041265565" evidence="2">
    <location>
        <begin position="22"/>
        <end position="617"/>
    </location>
</feature>
<name>A0AA49GNW7_9BACT</name>
<organism evidence="4">
    <name type="scientific">Roseihalotalea indica</name>
    <dbReference type="NCBI Taxonomy" id="2867963"/>
    <lineage>
        <taxon>Bacteria</taxon>
        <taxon>Pseudomonadati</taxon>
        <taxon>Bacteroidota</taxon>
        <taxon>Cytophagia</taxon>
        <taxon>Cytophagales</taxon>
        <taxon>Catalimonadaceae</taxon>
        <taxon>Roseihalotalea</taxon>
    </lineage>
</organism>
<dbReference type="Pfam" id="PF07940">
    <property type="entry name" value="Hepar_II_III_C"/>
    <property type="match status" value="1"/>
</dbReference>
<dbReference type="Gene3D" id="2.70.98.70">
    <property type="match status" value="1"/>
</dbReference>
<proteinExistence type="predicted"/>
<evidence type="ECO:0000256" key="1">
    <source>
        <dbReference type="ARBA" id="ARBA00004196"/>
    </source>
</evidence>
<evidence type="ECO:0000313" key="4">
    <source>
        <dbReference type="EMBL" id="WKN37693.1"/>
    </source>
</evidence>